<evidence type="ECO:0000313" key="3">
    <source>
        <dbReference type="Proteomes" id="UP000287651"/>
    </source>
</evidence>
<comment type="similarity">
    <text evidence="1">Belongs to the histone-like Alba family.</text>
</comment>
<dbReference type="GO" id="GO:0003723">
    <property type="term" value="F:RNA binding"/>
    <property type="evidence" value="ECO:0007669"/>
    <property type="project" value="TreeGrafter"/>
</dbReference>
<comment type="caution">
    <text evidence="2">The sequence shown here is derived from an EMBL/GenBank/DDBJ whole genome shotgun (WGS) entry which is preliminary data.</text>
</comment>
<proteinExistence type="inferred from homology"/>
<accession>A0A426ZE49</accession>
<dbReference type="InterPro" id="IPR051958">
    <property type="entry name" value="Alba-like_NAB"/>
</dbReference>
<dbReference type="EMBL" id="AMZH03007077">
    <property type="protein sequence ID" value="RRT62222.1"/>
    <property type="molecule type" value="Genomic_DNA"/>
</dbReference>
<dbReference type="AlphaFoldDB" id="A0A426ZE49"/>
<reference evidence="2 3" key="1">
    <citation type="journal article" date="2014" name="Agronomy (Basel)">
        <title>A Draft Genome Sequence for Ensete ventricosum, the Drought-Tolerant Tree Against Hunger.</title>
        <authorList>
            <person name="Harrison J."/>
            <person name="Moore K.A."/>
            <person name="Paszkiewicz K."/>
            <person name="Jones T."/>
            <person name="Grant M."/>
            <person name="Ambacheew D."/>
            <person name="Muzemil S."/>
            <person name="Studholme D.J."/>
        </authorList>
    </citation>
    <scope>NUCLEOTIDE SEQUENCE [LARGE SCALE GENOMIC DNA]</scope>
</reference>
<evidence type="ECO:0000313" key="2">
    <source>
        <dbReference type="EMBL" id="RRT62222.1"/>
    </source>
</evidence>
<protein>
    <submittedName>
        <fullName evidence="2">Uncharacterized protein</fullName>
    </submittedName>
</protein>
<name>A0A426ZE49_ENSVE</name>
<dbReference type="PANTHER" id="PTHR13516">
    <property type="entry name" value="RIBONUCLEASE P SUBUNIT P25"/>
    <property type="match status" value="1"/>
</dbReference>
<gene>
    <name evidence="2" type="ORF">B296_00027219</name>
</gene>
<sequence>MDRYQKVEKPRPESVIKENEIRITSQGVVRNYVSYATSLLQAWIPLSRWILSFFGVISPISHRCRFYFLTLRDQWLISGVEEEEEGGVGEEVMVDMVDMTTTRVDMATIKEDMVAMATIKVDMVDTTMIKAEDTEEGVVVEGLVEEVMAVDEEGWEVAVPEGTSSNVLRLGLG</sequence>
<organism evidence="2 3">
    <name type="scientific">Ensete ventricosum</name>
    <name type="common">Abyssinian banana</name>
    <name type="synonym">Musa ensete</name>
    <dbReference type="NCBI Taxonomy" id="4639"/>
    <lineage>
        <taxon>Eukaryota</taxon>
        <taxon>Viridiplantae</taxon>
        <taxon>Streptophyta</taxon>
        <taxon>Embryophyta</taxon>
        <taxon>Tracheophyta</taxon>
        <taxon>Spermatophyta</taxon>
        <taxon>Magnoliopsida</taxon>
        <taxon>Liliopsida</taxon>
        <taxon>Zingiberales</taxon>
        <taxon>Musaceae</taxon>
        <taxon>Ensete</taxon>
    </lineage>
</organism>
<dbReference type="PANTHER" id="PTHR13516:SF3">
    <property type="entry name" value="ALBA DNA_RNA-BINDING PROTEIN"/>
    <property type="match status" value="1"/>
</dbReference>
<dbReference type="Proteomes" id="UP000287651">
    <property type="component" value="Unassembled WGS sequence"/>
</dbReference>
<evidence type="ECO:0000256" key="1">
    <source>
        <dbReference type="ARBA" id="ARBA00008018"/>
    </source>
</evidence>